<organism evidence="2">
    <name type="scientific">Akkermansia muciniphila</name>
    <dbReference type="NCBI Taxonomy" id="239935"/>
    <lineage>
        <taxon>Bacteria</taxon>
        <taxon>Pseudomonadati</taxon>
        <taxon>Verrucomicrobiota</taxon>
        <taxon>Verrucomicrobiia</taxon>
        <taxon>Verrucomicrobiales</taxon>
        <taxon>Akkermansiaceae</taxon>
        <taxon>Akkermansia</taxon>
    </lineage>
</organism>
<dbReference type="PANTHER" id="PTHR43778:SF2">
    <property type="entry name" value="PYRUVATE CARBOXYLASE, MITOCHONDRIAL"/>
    <property type="match status" value="1"/>
</dbReference>
<dbReference type="Gene3D" id="3.20.20.70">
    <property type="entry name" value="Aldolase class I"/>
    <property type="match status" value="1"/>
</dbReference>
<evidence type="ECO:0000313" key="2">
    <source>
        <dbReference type="EMBL" id="VYS94746.1"/>
    </source>
</evidence>
<dbReference type="InterPro" id="IPR000891">
    <property type="entry name" value="PYR_CT"/>
</dbReference>
<dbReference type="GO" id="GO:0005737">
    <property type="term" value="C:cytoplasm"/>
    <property type="evidence" value="ECO:0007669"/>
    <property type="project" value="TreeGrafter"/>
</dbReference>
<dbReference type="PANTHER" id="PTHR43778">
    <property type="entry name" value="PYRUVATE CARBOXYLASE"/>
    <property type="match status" value="1"/>
</dbReference>
<protein>
    <submittedName>
        <fullName evidence="2">Methylmalonyl-CoA carboxyltransferase 5S subunit</fullName>
        <ecNumber evidence="2">2.1.3.1</ecNumber>
    </submittedName>
</protein>
<dbReference type="PROSITE" id="PS50991">
    <property type="entry name" value="PYR_CT"/>
    <property type="match status" value="1"/>
</dbReference>
<dbReference type="NCBIfam" id="NF006761">
    <property type="entry name" value="PRK09282.1"/>
    <property type="match status" value="1"/>
</dbReference>
<gene>
    <name evidence="2" type="ORF">AMLFYP55_02236</name>
</gene>
<dbReference type="GO" id="GO:0047154">
    <property type="term" value="F:methylmalonyl-CoA carboxytransferase activity"/>
    <property type="evidence" value="ECO:0007669"/>
    <property type="project" value="UniProtKB-EC"/>
</dbReference>
<dbReference type="EMBL" id="CACRSS010000002">
    <property type="protein sequence ID" value="VYS94746.1"/>
    <property type="molecule type" value="Genomic_DNA"/>
</dbReference>
<dbReference type="InterPro" id="IPR013785">
    <property type="entry name" value="Aldolase_TIM"/>
</dbReference>
<sequence>MNPVTFNCTVLRDGHQSLAATRMKTEDMLPIAPILDSMGFSALETWGGATIDAGLRFLKEWPFDRLDALKKAAPKTPHMMLLRGQNIVGYTNYADDVVEAFVAMSAKHGMNIFRIFDCVNDPRNMETSIRAAKKAGAQAHGTICYTTSPVHTTQSFVDMGRELADMGADAIVIKDMAGLIPPYVTHELVSALKKDLNIPVWIHTHDTAGLGASTYLSAIDAGVDACDVSISPFANGTGQPDCLRMLALLNGNPRKPDYDADKLIEVSEMLKPVYESLGKFTSHRNEVVDSDTLRYQVPGGMLSNFRTQLKEQGMEDKFEEVFAEIPVVRKALGWIPLVTPTSQIVGVQSMLNVKFGRWKNITPQAADIALGYYGRTPAPVDPEVQKLCAEKMGKEPITCRPADLIKPGMEDLRKKLAEKGLPTDDEHCVIYAMFPQQVEDFYKKPEPKEEAPVQVNTAPAVAPAAAAPSMTVIDNGITAQVSGPSGSRDLTIVINGQSHSVKVERVG</sequence>
<dbReference type="Pfam" id="PF02436">
    <property type="entry name" value="PYC_OADA"/>
    <property type="match status" value="1"/>
</dbReference>
<dbReference type="InterPro" id="IPR003379">
    <property type="entry name" value="Carboxylase_cons_dom"/>
</dbReference>
<dbReference type="SUPFAM" id="SSF89000">
    <property type="entry name" value="post-HMGL domain-like"/>
    <property type="match status" value="1"/>
</dbReference>
<dbReference type="AlphaFoldDB" id="A0A6N2SNP9"/>
<dbReference type="Pfam" id="PF00682">
    <property type="entry name" value="HMGL-like"/>
    <property type="match status" value="1"/>
</dbReference>
<evidence type="ECO:0000259" key="1">
    <source>
        <dbReference type="PROSITE" id="PS50991"/>
    </source>
</evidence>
<dbReference type="SUPFAM" id="SSF51569">
    <property type="entry name" value="Aldolase"/>
    <property type="match status" value="1"/>
</dbReference>
<dbReference type="GO" id="GO:0004736">
    <property type="term" value="F:pyruvate carboxylase activity"/>
    <property type="evidence" value="ECO:0007669"/>
    <property type="project" value="TreeGrafter"/>
</dbReference>
<dbReference type="GO" id="GO:0006094">
    <property type="term" value="P:gluconeogenesis"/>
    <property type="evidence" value="ECO:0007669"/>
    <property type="project" value="TreeGrafter"/>
</dbReference>
<reference evidence="2" key="1">
    <citation type="submission" date="2019-11" db="EMBL/GenBank/DDBJ databases">
        <authorList>
            <person name="Feng L."/>
        </authorList>
    </citation>
    <scope>NUCLEOTIDE SEQUENCE</scope>
    <source>
        <strain evidence="2">AMuciniphilaLFYP55</strain>
    </source>
</reference>
<feature type="domain" description="Pyruvate carboxyltransferase" evidence="1">
    <location>
        <begin position="4"/>
        <end position="264"/>
    </location>
</feature>
<accession>A0A6N2SNP9</accession>
<dbReference type="InterPro" id="IPR055268">
    <property type="entry name" value="PCB-like"/>
</dbReference>
<dbReference type="CDD" id="cd07937">
    <property type="entry name" value="DRE_TIM_PC_TC_5S"/>
    <property type="match status" value="1"/>
</dbReference>
<dbReference type="RefSeq" id="WP_156340789.1">
    <property type="nucleotide sequence ID" value="NZ_CACRSS010000002.1"/>
</dbReference>
<proteinExistence type="predicted"/>
<keyword evidence="2" id="KW-0808">Transferase</keyword>
<dbReference type="EC" id="2.1.3.1" evidence="2"/>
<name>A0A6N2SNP9_9BACT</name>